<gene>
    <name evidence="15" type="ORF">Sjap_004468</name>
</gene>
<dbReference type="PROSITE" id="PS50054">
    <property type="entry name" value="TYR_PHOSPHATASE_DUAL"/>
    <property type="match status" value="1"/>
</dbReference>
<dbReference type="InterPro" id="IPR044596">
    <property type="entry name" value="PTPMT1-like"/>
</dbReference>
<keyword evidence="8" id="KW-1208">Phospholipid metabolism</keyword>
<evidence type="ECO:0000256" key="10">
    <source>
        <dbReference type="ARBA" id="ARBA00024224"/>
    </source>
</evidence>
<sequence length="371" mass="40755">MHIEELKEGESEIGGEGLVADLGKDEILLSGAKRVLVGAGARVLFYPTLLYNVVRNKIQAEFRWWDEVNEFLLLGAVPFPTDVPRLEQLGVRGVVTLNEPYETLVPTSLYHAYGIDHLVIPTRDYLFAPSYGDICQAVDFIHGNTSNGNRTYVHCKAGRGRSTTIVLCYLIQHKRMTPDAAYSYVRSIRSRVLLAPAQWQAVQTFYNIRVKSTRGLKQLVLQPFCVSDSNAERVVESLNTNAVAMISESHSNHFVVESPVSPTSIQDFAAFDESSVVVVTESDLDGYDGSSDSGIVGNKLCTAEVSLVYKVQFAGQAALARLTGLKLRCYTREKISSGEKSSTRATTTSTTSSCSVGANKLPRVGIDIRVY</sequence>
<dbReference type="CDD" id="cd14524">
    <property type="entry name" value="PTPMT1"/>
    <property type="match status" value="1"/>
</dbReference>
<keyword evidence="4" id="KW-0378">Hydrolase</keyword>
<dbReference type="SUPFAM" id="SSF52799">
    <property type="entry name" value="(Phosphotyrosine protein) phosphatases II"/>
    <property type="match status" value="1"/>
</dbReference>
<dbReference type="Pfam" id="PF00782">
    <property type="entry name" value="DSPc"/>
    <property type="match status" value="1"/>
</dbReference>
<evidence type="ECO:0000256" key="2">
    <source>
        <dbReference type="ARBA" id="ARBA00008601"/>
    </source>
</evidence>
<dbReference type="PANTHER" id="PTHR46274">
    <property type="entry name" value="PHOSPHATIDYLINOSITOL PHOSPHATASE"/>
    <property type="match status" value="1"/>
</dbReference>
<dbReference type="InterPro" id="IPR000340">
    <property type="entry name" value="Dual-sp_phosphatase_cat-dom"/>
</dbReference>
<dbReference type="PANTHER" id="PTHR46274:SF9">
    <property type="entry name" value="PHOSPHATIDYLGLYCEROPHOSPHATE PHOSPHATASE PTPMT1"/>
    <property type="match status" value="1"/>
</dbReference>
<dbReference type="Gene3D" id="3.90.190.10">
    <property type="entry name" value="Protein tyrosine phosphatase superfamily"/>
    <property type="match status" value="1"/>
</dbReference>
<dbReference type="EC" id="3.1.3.27" evidence="10"/>
<keyword evidence="5" id="KW-0904">Protein phosphatase</keyword>
<evidence type="ECO:0000256" key="4">
    <source>
        <dbReference type="ARBA" id="ARBA00022801"/>
    </source>
</evidence>
<comment type="catalytic activity">
    <reaction evidence="11">
        <text>a 1,2-diacyl-sn-glycero-3-phospho-(1'-sn-glycero-3'-phosphate) + H2O = a 1,2-diacyl-sn-glycero-3-phospho-(1'-sn-glycerol) + phosphate</text>
        <dbReference type="Rhea" id="RHEA:33751"/>
        <dbReference type="ChEBI" id="CHEBI:15377"/>
        <dbReference type="ChEBI" id="CHEBI:43474"/>
        <dbReference type="ChEBI" id="CHEBI:60110"/>
        <dbReference type="ChEBI" id="CHEBI:64716"/>
        <dbReference type="EC" id="3.1.3.27"/>
    </reaction>
    <physiologicalReaction direction="left-to-right" evidence="11">
        <dbReference type="Rhea" id="RHEA:33752"/>
    </physiologicalReaction>
</comment>
<dbReference type="InterPro" id="IPR029021">
    <property type="entry name" value="Prot-tyrosine_phosphatase-like"/>
</dbReference>
<evidence type="ECO:0000256" key="5">
    <source>
        <dbReference type="ARBA" id="ARBA00022912"/>
    </source>
</evidence>
<dbReference type="Proteomes" id="UP001417504">
    <property type="component" value="Unassembled WGS sequence"/>
</dbReference>
<dbReference type="GO" id="GO:0008962">
    <property type="term" value="F:phosphatidylglycerophosphatase activity"/>
    <property type="evidence" value="ECO:0007669"/>
    <property type="project" value="UniProtKB-EC"/>
</dbReference>
<evidence type="ECO:0000256" key="12">
    <source>
        <dbReference type="ARBA" id="ARBA00053902"/>
    </source>
</evidence>
<feature type="domain" description="Tyrosine-protein phosphatase" evidence="13">
    <location>
        <begin position="64"/>
        <end position="211"/>
    </location>
</feature>
<dbReference type="InterPro" id="IPR016130">
    <property type="entry name" value="Tyr_Pase_AS"/>
</dbReference>
<evidence type="ECO:0000256" key="8">
    <source>
        <dbReference type="ARBA" id="ARBA00023264"/>
    </source>
</evidence>
<dbReference type="GO" id="GO:0008654">
    <property type="term" value="P:phospholipid biosynthetic process"/>
    <property type="evidence" value="ECO:0007669"/>
    <property type="project" value="UniProtKB-KW"/>
</dbReference>
<dbReference type="FunFam" id="3.90.190.10:FF:000051">
    <property type="entry name" value="Dual specificity phosphatase domain protein"/>
    <property type="match status" value="1"/>
</dbReference>
<dbReference type="SMART" id="SM00195">
    <property type="entry name" value="DSPc"/>
    <property type="match status" value="1"/>
</dbReference>
<keyword evidence="3" id="KW-0444">Lipid biosynthesis</keyword>
<evidence type="ECO:0000313" key="16">
    <source>
        <dbReference type="Proteomes" id="UP001417504"/>
    </source>
</evidence>
<protein>
    <recommendedName>
        <fullName evidence="10">phosphatidylglycerophosphatase</fullName>
        <ecNumber evidence="10">3.1.3.27</ecNumber>
    </recommendedName>
</protein>
<dbReference type="AlphaFoldDB" id="A0AAP0PKA2"/>
<evidence type="ECO:0000259" key="14">
    <source>
        <dbReference type="PROSITE" id="PS50056"/>
    </source>
</evidence>
<dbReference type="PROSITE" id="PS50056">
    <property type="entry name" value="TYR_PHOSPHATASE_2"/>
    <property type="match status" value="1"/>
</dbReference>
<comment type="function">
    <text evidence="12">Exhibits phosphatidylglycerophosphate phosphatase activity. Involved in root growth and columella cells organization. May possess protein phosphatase activity.</text>
</comment>
<dbReference type="InterPro" id="IPR000387">
    <property type="entry name" value="Tyr_Pase_dom"/>
</dbReference>
<evidence type="ECO:0000313" key="15">
    <source>
        <dbReference type="EMBL" id="KAK9144565.1"/>
    </source>
</evidence>
<evidence type="ECO:0000259" key="13">
    <source>
        <dbReference type="PROSITE" id="PS50054"/>
    </source>
</evidence>
<keyword evidence="6" id="KW-0443">Lipid metabolism</keyword>
<evidence type="ECO:0000256" key="3">
    <source>
        <dbReference type="ARBA" id="ARBA00022516"/>
    </source>
</evidence>
<evidence type="ECO:0000256" key="6">
    <source>
        <dbReference type="ARBA" id="ARBA00023098"/>
    </source>
</evidence>
<dbReference type="EMBL" id="JBBNAE010000002">
    <property type="protein sequence ID" value="KAK9144565.1"/>
    <property type="molecule type" value="Genomic_DNA"/>
</dbReference>
<comment type="similarity">
    <text evidence="2">Belongs to the protein-tyrosine phosphatase family. Non-receptor class dual specificity subfamily.</text>
</comment>
<dbReference type="GO" id="GO:0004721">
    <property type="term" value="F:phosphoprotein phosphatase activity"/>
    <property type="evidence" value="ECO:0007669"/>
    <property type="project" value="UniProtKB-KW"/>
</dbReference>
<evidence type="ECO:0000256" key="1">
    <source>
        <dbReference type="ARBA" id="ARBA00005189"/>
    </source>
</evidence>
<reference evidence="15 16" key="1">
    <citation type="submission" date="2024-01" db="EMBL/GenBank/DDBJ databases">
        <title>Genome assemblies of Stephania.</title>
        <authorList>
            <person name="Yang L."/>
        </authorList>
    </citation>
    <scope>NUCLEOTIDE SEQUENCE [LARGE SCALE GENOMIC DNA]</scope>
    <source>
        <strain evidence="15">QJT</strain>
        <tissue evidence="15">Leaf</tissue>
    </source>
</reference>
<proteinExistence type="inferred from homology"/>
<evidence type="ECO:0000256" key="11">
    <source>
        <dbReference type="ARBA" id="ARBA00050944"/>
    </source>
</evidence>
<comment type="pathway">
    <text evidence="1">Lipid metabolism.</text>
</comment>
<keyword evidence="16" id="KW-1185">Reference proteome</keyword>
<comment type="caution">
    <text evidence="15">The sequence shown here is derived from an EMBL/GenBank/DDBJ whole genome shotgun (WGS) entry which is preliminary data.</text>
</comment>
<name>A0AAP0PKA2_9MAGN</name>
<dbReference type="InterPro" id="IPR020422">
    <property type="entry name" value="TYR_PHOSPHATASE_DUAL_dom"/>
</dbReference>
<comment type="pathway">
    <text evidence="9">Phospholipid metabolism; phosphatidylglycerol biosynthesis; phosphatidylglycerol from CDP-diacylglycerol: step 2/2.</text>
</comment>
<keyword evidence="7" id="KW-0594">Phospholipid biosynthesis</keyword>
<evidence type="ECO:0000256" key="7">
    <source>
        <dbReference type="ARBA" id="ARBA00023209"/>
    </source>
</evidence>
<evidence type="ECO:0000256" key="9">
    <source>
        <dbReference type="ARBA" id="ARBA00024192"/>
    </source>
</evidence>
<accession>A0AAP0PKA2</accession>
<feature type="domain" description="Tyrosine specific protein phosphatases" evidence="14">
    <location>
        <begin position="132"/>
        <end position="200"/>
    </location>
</feature>
<dbReference type="GO" id="GO:0048364">
    <property type="term" value="P:root development"/>
    <property type="evidence" value="ECO:0007669"/>
    <property type="project" value="UniProtKB-ARBA"/>
</dbReference>
<organism evidence="15 16">
    <name type="scientific">Stephania japonica</name>
    <dbReference type="NCBI Taxonomy" id="461633"/>
    <lineage>
        <taxon>Eukaryota</taxon>
        <taxon>Viridiplantae</taxon>
        <taxon>Streptophyta</taxon>
        <taxon>Embryophyta</taxon>
        <taxon>Tracheophyta</taxon>
        <taxon>Spermatophyta</taxon>
        <taxon>Magnoliopsida</taxon>
        <taxon>Ranunculales</taxon>
        <taxon>Menispermaceae</taxon>
        <taxon>Menispermoideae</taxon>
        <taxon>Cissampelideae</taxon>
        <taxon>Stephania</taxon>
    </lineage>
</organism>
<dbReference type="PROSITE" id="PS00383">
    <property type="entry name" value="TYR_PHOSPHATASE_1"/>
    <property type="match status" value="1"/>
</dbReference>